<dbReference type="SUPFAM" id="SSF82693">
    <property type="entry name" value="Multidrug efflux transporter AcrB pore domain, PN1, PN2, PC1 and PC2 subdomains"/>
    <property type="match status" value="2"/>
</dbReference>
<keyword evidence="1" id="KW-1133">Transmembrane helix</keyword>
<organism evidence="2 3">
    <name type="scientific">Uabimicrobium amorphum</name>
    <dbReference type="NCBI Taxonomy" id="2596890"/>
    <lineage>
        <taxon>Bacteria</taxon>
        <taxon>Pseudomonadati</taxon>
        <taxon>Planctomycetota</taxon>
        <taxon>Candidatus Uabimicrobiia</taxon>
        <taxon>Candidatus Uabimicrobiales</taxon>
        <taxon>Candidatus Uabimicrobiaceae</taxon>
        <taxon>Candidatus Uabimicrobium</taxon>
    </lineage>
</organism>
<dbReference type="KEGG" id="uam:UABAM_06283"/>
<keyword evidence="1" id="KW-0472">Membrane</keyword>
<feature type="transmembrane region" description="Helical" evidence="1">
    <location>
        <begin position="860"/>
        <end position="880"/>
    </location>
</feature>
<dbReference type="Gene3D" id="3.30.2090.10">
    <property type="entry name" value="Multidrug efflux transporter AcrB TolC docking domain, DN and DC subdomains"/>
    <property type="match status" value="2"/>
</dbReference>
<feature type="transmembrane region" description="Helical" evidence="1">
    <location>
        <begin position="452"/>
        <end position="475"/>
    </location>
</feature>
<dbReference type="Gene3D" id="1.20.1640.10">
    <property type="entry name" value="Multidrug efflux transporter AcrB transmembrane domain"/>
    <property type="match status" value="2"/>
</dbReference>
<evidence type="ECO:0000313" key="2">
    <source>
        <dbReference type="EMBL" id="BBM87868.1"/>
    </source>
</evidence>
<dbReference type="SUPFAM" id="SSF82866">
    <property type="entry name" value="Multidrug efflux transporter AcrB transmembrane domain"/>
    <property type="match status" value="2"/>
</dbReference>
<dbReference type="EMBL" id="AP019860">
    <property type="protein sequence ID" value="BBM87868.1"/>
    <property type="molecule type" value="Genomic_DNA"/>
</dbReference>
<protein>
    <submittedName>
        <fullName evidence="2">Acriflavin resistance protein</fullName>
    </submittedName>
</protein>
<feature type="transmembrane region" description="Helical" evidence="1">
    <location>
        <begin position="987"/>
        <end position="1013"/>
    </location>
</feature>
<gene>
    <name evidence="2" type="ORF">UABAM_06283</name>
</gene>
<dbReference type="InterPro" id="IPR001036">
    <property type="entry name" value="Acrflvin-R"/>
</dbReference>
<feature type="transmembrane region" description="Helical" evidence="1">
    <location>
        <begin position="12"/>
        <end position="30"/>
    </location>
</feature>
<feature type="transmembrane region" description="Helical" evidence="1">
    <location>
        <begin position="327"/>
        <end position="347"/>
    </location>
</feature>
<feature type="transmembrane region" description="Helical" evidence="1">
    <location>
        <begin position="912"/>
        <end position="936"/>
    </location>
</feature>
<dbReference type="PRINTS" id="PR00702">
    <property type="entry name" value="ACRIFLAVINRP"/>
</dbReference>
<reference evidence="2 3" key="1">
    <citation type="submission" date="2019-08" db="EMBL/GenBank/DDBJ databases">
        <title>Complete genome sequence of Candidatus Uab amorphum.</title>
        <authorList>
            <person name="Shiratori T."/>
            <person name="Suzuki S."/>
            <person name="Kakizawa Y."/>
            <person name="Ishida K."/>
        </authorList>
    </citation>
    <scope>NUCLEOTIDE SEQUENCE [LARGE SCALE GENOMIC DNA]</scope>
    <source>
        <strain evidence="2 3">SRT547</strain>
    </source>
</reference>
<feature type="transmembrane region" description="Helical" evidence="1">
    <location>
        <begin position="520"/>
        <end position="541"/>
    </location>
</feature>
<dbReference type="RefSeq" id="WP_151971861.1">
    <property type="nucleotide sequence ID" value="NZ_AP019860.1"/>
</dbReference>
<dbReference type="PROSITE" id="PS51257">
    <property type="entry name" value="PROKAR_LIPOPROTEIN"/>
    <property type="match status" value="1"/>
</dbReference>
<dbReference type="AlphaFoldDB" id="A0A5S9ITI4"/>
<dbReference type="Proteomes" id="UP000326354">
    <property type="component" value="Chromosome"/>
</dbReference>
<dbReference type="PANTHER" id="PTHR32063">
    <property type="match status" value="1"/>
</dbReference>
<proteinExistence type="predicted"/>
<sequence>MIRYMAKHATAANIITLAIVFVGCFFLPSLRRETFPDFESDIVQVVVVYPGASAAEVENEIVNKMEESLSAVSYISKIKSEAHEGLAKVSITMDDSGNIDKFLADIRNNIESIKTFPQEIEKPVVSHFNIHIPVTSIAVTGEMSVQELKDFCEELKSELRQHNEISQIELHGFSERQICIEVSQDKLLQYKLNIAQIAQKISQNSIDLPSGSVSTGHEEILVRYADERQNLEEFAKVVVLNGQRGEEIQLGDIAQLSYVLKVRENKIMFNNKRAGLLTIFKEKEQDGLRILDLVQSFIANKNDELPETAHLAITQDVSSIVRERLDLLMTNGWQGLLLVFLSMWLFFNFPLAFWVSMGLPVSFLTTFCIMFYLGYSLNMMTMLALLIALGLVMDDAIVIAENIATHLQKGEKPLEAVVRGINEVKMGVISSFLTTAFVFVPLAFMEGNLGKILQVIPVVLLVVLIVSILEAFFILPSHLVHTLSPEDHGNRLRQRVENFIEFLRAKVLHVVVTTAIRHRYLVMGLLIGIVCIAMATLTGGIKKFRAFPDLEGNIAEARILLPQGTPLEDTEELVGMVDAAFSRVRSKIQEQYGEEIMRNKRVVYGINVDAKESGAHLATISVDLVKNQFRSVLSSEINDMWRKEVGELPQVLSINFAQRVIKPAGVPIEILLHGEDISQLKEVSILIQSYMSKYKGVVNLRDDLRSGKKEVLIRLKQGATELVDAQTIAQQLRSSFHGHYVQNVQVAQTSFEVEVKLPKINRDEIHDIANFYVTTNRGQQIPLHAVADLEVVQGFNTIRHVREKRTVTIEGDINHHQINLQEFMAKFRTEYLTKLCKQFPQVEISISGETENSAVTSSSIWLALIIGSLGVFTLLSFQFGNYREPIMIMTAIPFAFVGVVIGHFIMQIDLSLASLLGFASLAGIVVNDSILLVEFIKNKEREHGAHAAVLASKERFRAVFLTSLTTMAGLLPLLLERSVQAQVLIPIATSLVFGLLSSTVLVLVVLPCMYNILNDMFCKTSST</sequence>
<keyword evidence="1" id="KW-0812">Transmembrane</keyword>
<dbReference type="Gene3D" id="3.30.70.1320">
    <property type="entry name" value="Multidrug efflux transporter AcrB pore domain like"/>
    <property type="match status" value="1"/>
</dbReference>
<keyword evidence="3" id="KW-1185">Reference proteome</keyword>
<dbReference type="SUPFAM" id="SSF82714">
    <property type="entry name" value="Multidrug efflux transporter AcrB TolC docking domain, DN and DC subdomains"/>
    <property type="match status" value="2"/>
</dbReference>
<feature type="transmembrane region" description="Helical" evidence="1">
    <location>
        <begin position="886"/>
        <end position="905"/>
    </location>
</feature>
<name>A0A5S9ITI4_UABAM</name>
<feature type="transmembrane region" description="Helical" evidence="1">
    <location>
        <begin position="956"/>
        <end position="975"/>
    </location>
</feature>
<dbReference type="Pfam" id="PF00873">
    <property type="entry name" value="ACR_tran"/>
    <property type="match status" value="1"/>
</dbReference>
<evidence type="ECO:0000256" key="1">
    <source>
        <dbReference type="SAM" id="Phobius"/>
    </source>
</evidence>
<dbReference type="InterPro" id="IPR027463">
    <property type="entry name" value="AcrB_DN_DC_subdom"/>
</dbReference>
<dbReference type="GO" id="GO:0042910">
    <property type="term" value="F:xenobiotic transmembrane transporter activity"/>
    <property type="evidence" value="ECO:0007669"/>
    <property type="project" value="TreeGrafter"/>
</dbReference>
<dbReference type="OrthoDB" id="9806532at2"/>
<evidence type="ECO:0000313" key="3">
    <source>
        <dbReference type="Proteomes" id="UP000326354"/>
    </source>
</evidence>
<dbReference type="GO" id="GO:0005886">
    <property type="term" value="C:plasma membrane"/>
    <property type="evidence" value="ECO:0007669"/>
    <property type="project" value="TreeGrafter"/>
</dbReference>
<dbReference type="Gene3D" id="3.30.70.1430">
    <property type="entry name" value="Multidrug efflux transporter AcrB pore domain"/>
    <property type="match status" value="2"/>
</dbReference>
<dbReference type="PANTHER" id="PTHR32063:SF33">
    <property type="entry name" value="RND SUPERFAMILY EFFLUX PUMP PERMEASE COMPONENT"/>
    <property type="match status" value="1"/>
</dbReference>
<accession>A0A5S9ITI4</accession>
<dbReference type="Gene3D" id="3.30.70.1440">
    <property type="entry name" value="Multidrug efflux transporter AcrB pore domain"/>
    <property type="match status" value="1"/>
</dbReference>
<feature type="transmembrane region" description="Helical" evidence="1">
    <location>
        <begin position="424"/>
        <end position="445"/>
    </location>
</feature>